<proteinExistence type="inferred from homology"/>
<keyword evidence="12" id="KW-0547">Nucleotide-binding</keyword>
<evidence type="ECO:0000256" key="20">
    <source>
        <dbReference type="ARBA" id="ARBA00023264"/>
    </source>
</evidence>
<protein>
    <recommendedName>
        <fullName evidence="5">Diacylglycerol kinase</fullName>
        <ecNumber evidence="4">2.7.1.107</ecNumber>
    </recommendedName>
    <alternativeName>
        <fullName evidence="21">Diglyceride kinase</fullName>
    </alternativeName>
</protein>
<evidence type="ECO:0000256" key="17">
    <source>
        <dbReference type="ARBA" id="ARBA00023098"/>
    </source>
</evidence>
<evidence type="ECO:0000256" key="21">
    <source>
        <dbReference type="ARBA" id="ARBA00031546"/>
    </source>
</evidence>
<dbReference type="PROSITE" id="PS01069">
    <property type="entry name" value="DAGK_PROKAR"/>
    <property type="match status" value="1"/>
</dbReference>
<dbReference type="InterPro" id="IPR036945">
    <property type="entry name" value="DAGK_sf"/>
</dbReference>
<keyword evidence="19" id="KW-0594">Phospholipid biosynthesis</keyword>
<keyword evidence="8" id="KW-0997">Cell inner membrane</keyword>
<dbReference type="GO" id="GO:0005524">
    <property type="term" value="F:ATP binding"/>
    <property type="evidence" value="ECO:0007669"/>
    <property type="project" value="UniProtKB-KW"/>
</dbReference>
<evidence type="ECO:0000256" key="1">
    <source>
        <dbReference type="ARBA" id="ARBA00001946"/>
    </source>
</evidence>
<gene>
    <name evidence="23" type="ORF">S12H4_13974</name>
</gene>
<evidence type="ECO:0000256" key="7">
    <source>
        <dbReference type="ARBA" id="ARBA00022516"/>
    </source>
</evidence>
<evidence type="ECO:0000256" key="16">
    <source>
        <dbReference type="ARBA" id="ARBA00022989"/>
    </source>
</evidence>
<evidence type="ECO:0000256" key="22">
    <source>
        <dbReference type="SAM" id="Phobius"/>
    </source>
</evidence>
<evidence type="ECO:0000256" key="13">
    <source>
        <dbReference type="ARBA" id="ARBA00022777"/>
    </source>
</evidence>
<evidence type="ECO:0000256" key="4">
    <source>
        <dbReference type="ARBA" id="ARBA00012133"/>
    </source>
</evidence>
<keyword evidence="15" id="KW-0460">Magnesium</keyword>
<feature type="transmembrane region" description="Helical" evidence="22">
    <location>
        <begin position="31"/>
        <end position="51"/>
    </location>
</feature>
<evidence type="ECO:0000256" key="15">
    <source>
        <dbReference type="ARBA" id="ARBA00022842"/>
    </source>
</evidence>
<evidence type="ECO:0000256" key="8">
    <source>
        <dbReference type="ARBA" id="ARBA00022519"/>
    </source>
</evidence>
<keyword evidence="17" id="KW-0443">Lipid metabolism</keyword>
<dbReference type="AlphaFoldDB" id="X1REC0"/>
<organism evidence="23">
    <name type="scientific">marine sediment metagenome</name>
    <dbReference type="NCBI Taxonomy" id="412755"/>
    <lineage>
        <taxon>unclassified sequences</taxon>
        <taxon>metagenomes</taxon>
        <taxon>ecological metagenomes</taxon>
    </lineage>
</organism>
<dbReference type="PANTHER" id="PTHR34299">
    <property type="entry name" value="DIACYLGLYCEROL KINASE"/>
    <property type="match status" value="1"/>
</dbReference>
<keyword evidence="13" id="KW-0418">Kinase</keyword>
<evidence type="ECO:0000256" key="3">
    <source>
        <dbReference type="ARBA" id="ARBA00005967"/>
    </source>
</evidence>
<dbReference type="Pfam" id="PF01219">
    <property type="entry name" value="DAGK_prokar"/>
    <property type="match status" value="1"/>
</dbReference>
<feature type="transmembrane region" description="Helical" evidence="22">
    <location>
        <begin position="98"/>
        <end position="119"/>
    </location>
</feature>
<evidence type="ECO:0000256" key="10">
    <source>
        <dbReference type="ARBA" id="ARBA00022692"/>
    </source>
</evidence>
<dbReference type="EMBL" id="BARW01006656">
    <property type="protein sequence ID" value="GAI78938.1"/>
    <property type="molecule type" value="Genomic_DNA"/>
</dbReference>
<evidence type="ECO:0000256" key="14">
    <source>
        <dbReference type="ARBA" id="ARBA00022840"/>
    </source>
</evidence>
<dbReference type="GO" id="GO:0004143">
    <property type="term" value="F:ATP-dependent diacylglycerol kinase activity"/>
    <property type="evidence" value="ECO:0007669"/>
    <property type="project" value="UniProtKB-EC"/>
</dbReference>
<comment type="caution">
    <text evidence="23">The sequence shown here is derived from an EMBL/GenBank/DDBJ whole genome shotgun (WGS) entry which is preliminary data.</text>
</comment>
<evidence type="ECO:0000256" key="18">
    <source>
        <dbReference type="ARBA" id="ARBA00023136"/>
    </source>
</evidence>
<comment type="similarity">
    <text evidence="3">Belongs to the bacterial diacylglycerol kinase family.</text>
</comment>
<dbReference type="CDD" id="cd14264">
    <property type="entry name" value="DAGK_IM"/>
    <property type="match status" value="1"/>
</dbReference>
<dbReference type="InterPro" id="IPR000829">
    <property type="entry name" value="DAGK"/>
</dbReference>
<dbReference type="EC" id="2.7.1.107" evidence="4"/>
<evidence type="ECO:0000256" key="19">
    <source>
        <dbReference type="ARBA" id="ARBA00023209"/>
    </source>
</evidence>
<keyword evidence="16 22" id="KW-1133">Transmembrane helix</keyword>
<keyword evidence="18 22" id="KW-0472">Membrane</keyword>
<keyword evidence="6" id="KW-1003">Cell membrane</keyword>
<keyword evidence="20" id="KW-1208">Phospholipid metabolism</keyword>
<name>X1REC0_9ZZZZ</name>
<keyword evidence="10 22" id="KW-0812">Transmembrane</keyword>
<evidence type="ECO:0000256" key="9">
    <source>
        <dbReference type="ARBA" id="ARBA00022679"/>
    </source>
</evidence>
<dbReference type="InterPro" id="IPR033718">
    <property type="entry name" value="DAGK_prok"/>
</dbReference>
<dbReference type="GO" id="GO:0006654">
    <property type="term" value="P:phosphatidic acid biosynthetic process"/>
    <property type="evidence" value="ECO:0007669"/>
    <property type="project" value="InterPro"/>
</dbReference>
<reference evidence="23" key="1">
    <citation type="journal article" date="2014" name="Front. Microbiol.">
        <title>High frequency of phylogenetically diverse reductive dehalogenase-homologous genes in deep subseafloor sedimentary metagenomes.</title>
        <authorList>
            <person name="Kawai M."/>
            <person name="Futagami T."/>
            <person name="Toyoda A."/>
            <person name="Takaki Y."/>
            <person name="Nishi S."/>
            <person name="Hori S."/>
            <person name="Arai W."/>
            <person name="Tsubouchi T."/>
            <person name="Morono Y."/>
            <person name="Uchiyama I."/>
            <person name="Ito T."/>
            <person name="Fujiyama A."/>
            <person name="Inagaki F."/>
            <person name="Takami H."/>
        </authorList>
    </citation>
    <scope>NUCLEOTIDE SEQUENCE</scope>
    <source>
        <strain evidence="23">Expedition CK06-06</strain>
    </source>
</reference>
<keyword evidence="11" id="KW-0479">Metal-binding</keyword>
<keyword evidence="9" id="KW-0808">Transferase</keyword>
<comment type="cofactor">
    <cofactor evidence="1">
        <name>Mg(2+)</name>
        <dbReference type="ChEBI" id="CHEBI:18420"/>
    </cofactor>
</comment>
<sequence length="124" mass="13737">MIDKNENIFGHIQNAVIYSIAGFKAAWNNEMAFRTETIVIAIMLPIGIWMGKTVVEWALLIGSCMLVLITELLNSAVENVVDRISAERHILSKQAKDLGSAAAAVSMLTALIVWGLIAYERFMR</sequence>
<keyword evidence="14" id="KW-0067">ATP-binding</keyword>
<evidence type="ECO:0000313" key="23">
    <source>
        <dbReference type="EMBL" id="GAI78938.1"/>
    </source>
</evidence>
<evidence type="ECO:0000256" key="2">
    <source>
        <dbReference type="ARBA" id="ARBA00004429"/>
    </source>
</evidence>
<dbReference type="Gene3D" id="1.10.287.3610">
    <property type="match status" value="1"/>
</dbReference>
<evidence type="ECO:0000256" key="6">
    <source>
        <dbReference type="ARBA" id="ARBA00022475"/>
    </source>
</evidence>
<accession>X1REC0</accession>
<evidence type="ECO:0000256" key="12">
    <source>
        <dbReference type="ARBA" id="ARBA00022741"/>
    </source>
</evidence>
<evidence type="ECO:0000256" key="11">
    <source>
        <dbReference type="ARBA" id="ARBA00022723"/>
    </source>
</evidence>
<comment type="subcellular location">
    <subcellularLocation>
        <location evidence="2">Cell inner membrane</location>
        <topology evidence="2">Multi-pass membrane protein</topology>
    </subcellularLocation>
</comment>
<dbReference type="GO" id="GO:0046872">
    <property type="term" value="F:metal ion binding"/>
    <property type="evidence" value="ECO:0007669"/>
    <property type="project" value="UniProtKB-KW"/>
</dbReference>
<dbReference type="PANTHER" id="PTHR34299:SF1">
    <property type="entry name" value="DIACYLGLYCEROL KINASE"/>
    <property type="match status" value="1"/>
</dbReference>
<keyword evidence="7" id="KW-0444">Lipid biosynthesis</keyword>
<evidence type="ECO:0000256" key="5">
    <source>
        <dbReference type="ARBA" id="ARBA00017575"/>
    </source>
</evidence>
<dbReference type="GO" id="GO:0005886">
    <property type="term" value="C:plasma membrane"/>
    <property type="evidence" value="ECO:0007669"/>
    <property type="project" value="UniProtKB-SubCell"/>
</dbReference>